<dbReference type="SUPFAM" id="SSF52540">
    <property type="entry name" value="P-loop containing nucleoside triphosphate hydrolases"/>
    <property type="match status" value="1"/>
</dbReference>
<keyword evidence="8" id="KW-1185">Reference proteome</keyword>
<dbReference type="InterPro" id="IPR031327">
    <property type="entry name" value="MCM"/>
</dbReference>
<dbReference type="GO" id="GO:0042555">
    <property type="term" value="C:MCM complex"/>
    <property type="evidence" value="ECO:0007669"/>
    <property type="project" value="TreeGrafter"/>
</dbReference>
<dbReference type="Gene3D" id="3.40.50.300">
    <property type="entry name" value="P-loop containing nucleotide triphosphate hydrolases"/>
    <property type="match status" value="1"/>
</dbReference>
<comment type="caution">
    <text evidence="7">The sequence shown here is derived from an EMBL/GenBank/DDBJ whole genome shotgun (WGS) entry which is preliminary data.</text>
</comment>
<dbReference type="InterPro" id="IPR018525">
    <property type="entry name" value="MCM_CS"/>
</dbReference>
<dbReference type="EMBL" id="JADFTS010000008">
    <property type="protein sequence ID" value="KAF9591489.1"/>
    <property type="molecule type" value="Genomic_DNA"/>
</dbReference>
<evidence type="ECO:0000256" key="3">
    <source>
        <dbReference type="ARBA" id="ARBA00022840"/>
    </source>
</evidence>
<comment type="similarity">
    <text evidence="4">Belongs to the MCM family.</text>
</comment>
<dbReference type="InterPro" id="IPR027417">
    <property type="entry name" value="P-loop_NTPase"/>
</dbReference>
<keyword evidence="2 4" id="KW-0547">Nucleotide-binding</keyword>
<keyword evidence="3 4" id="KW-0067">ATP-binding</keyword>
<dbReference type="GO" id="GO:0005524">
    <property type="term" value="F:ATP binding"/>
    <property type="evidence" value="ECO:0007669"/>
    <property type="project" value="UniProtKB-KW"/>
</dbReference>
<dbReference type="GO" id="GO:1990518">
    <property type="term" value="F:single-stranded 3'-5' DNA helicase activity"/>
    <property type="evidence" value="ECO:0007669"/>
    <property type="project" value="TreeGrafter"/>
</dbReference>
<evidence type="ECO:0000256" key="1">
    <source>
        <dbReference type="ARBA" id="ARBA00012551"/>
    </source>
</evidence>
<dbReference type="SMART" id="SM00350">
    <property type="entry name" value="MCM"/>
    <property type="match status" value="1"/>
</dbReference>
<dbReference type="AlphaFoldDB" id="A0A835LH18"/>
<proteinExistence type="inferred from homology"/>
<dbReference type="PROSITE" id="PS50051">
    <property type="entry name" value="MCM_2"/>
    <property type="match status" value="1"/>
</dbReference>
<dbReference type="GO" id="GO:0000727">
    <property type="term" value="P:double-strand break repair via break-induced replication"/>
    <property type="evidence" value="ECO:0007669"/>
    <property type="project" value="TreeGrafter"/>
</dbReference>
<feature type="region of interest" description="Disordered" evidence="5">
    <location>
        <begin position="89"/>
        <end position="108"/>
    </location>
</feature>
<dbReference type="Pfam" id="PF00493">
    <property type="entry name" value="MCM"/>
    <property type="match status" value="1"/>
</dbReference>
<accession>A0A835LH18</accession>
<evidence type="ECO:0000256" key="4">
    <source>
        <dbReference type="RuleBase" id="RU004070"/>
    </source>
</evidence>
<feature type="compositionally biased region" description="Basic and acidic residues" evidence="5">
    <location>
        <begin position="89"/>
        <end position="101"/>
    </location>
</feature>
<keyword evidence="4" id="KW-0238">DNA-binding</keyword>
<dbReference type="InterPro" id="IPR001208">
    <property type="entry name" value="MCM_dom"/>
</dbReference>
<reference evidence="7 8" key="1">
    <citation type="submission" date="2020-10" db="EMBL/GenBank/DDBJ databases">
        <title>The Coptis chinensis genome and diversification of protoberbering-type alkaloids.</title>
        <authorList>
            <person name="Wang B."/>
            <person name="Shu S."/>
            <person name="Song C."/>
            <person name="Liu Y."/>
        </authorList>
    </citation>
    <scope>NUCLEOTIDE SEQUENCE [LARGE SCALE GENOMIC DNA]</scope>
    <source>
        <strain evidence="7">HL-2020</strain>
        <tissue evidence="7">Leaf</tissue>
    </source>
</reference>
<dbReference type="EC" id="3.6.4.12" evidence="1"/>
<evidence type="ECO:0000313" key="8">
    <source>
        <dbReference type="Proteomes" id="UP000631114"/>
    </source>
</evidence>
<evidence type="ECO:0000259" key="6">
    <source>
        <dbReference type="PROSITE" id="PS50051"/>
    </source>
</evidence>
<sequence length="268" mass="29602">MSGKQTSWSRLHARQNCLRVIFTGTLVVIPDIMALASPGERAECRRERSQRPKSSGGNEGVRGLRALGVRDLSYRLAFIANSVKISDGRRDSDIRNSKRDGEDDDSQQFTPFQSKFSLPGYLMFLSYGTDFFNKIVDSIALTIFGHQEIKRAILLMLLGGVHKITHEGINLRGDINVCIVGDPSCAKSQFLKYATILVARSVYTSGKSSSAAGLTAMVAKELETGEFCIEAGALMLADNGICCVDEFDKMDVRDQVTIYYSDIDFSRD</sequence>
<feature type="domain" description="MCM C-terminal AAA(+) ATPase" evidence="6">
    <location>
        <begin position="131"/>
        <end position="259"/>
    </location>
</feature>
<protein>
    <recommendedName>
        <fullName evidence="1">DNA helicase</fullName>
        <ecNumber evidence="1">3.6.4.12</ecNumber>
    </recommendedName>
</protein>
<organism evidence="7 8">
    <name type="scientific">Coptis chinensis</name>
    <dbReference type="NCBI Taxonomy" id="261450"/>
    <lineage>
        <taxon>Eukaryota</taxon>
        <taxon>Viridiplantae</taxon>
        <taxon>Streptophyta</taxon>
        <taxon>Embryophyta</taxon>
        <taxon>Tracheophyta</taxon>
        <taxon>Spermatophyta</taxon>
        <taxon>Magnoliopsida</taxon>
        <taxon>Ranunculales</taxon>
        <taxon>Ranunculaceae</taxon>
        <taxon>Coptidoideae</taxon>
        <taxon>Coptis</taxon>
    </lineage>
</organism>
<dbReference type="PANTHER" id="PTHR11630:SF43">
    <property type="entry name" value="DNA REPLICATION LICENSING FACTOR MCM6"/>
    <property type="match status" value="1"/>
</dbReference>
<dbReference type="GO" id="GO:0005634">
    <property type="term" value="C:nucleus"/>
    <property type="evidence" value="ECO:0007669"/>
    <property type="project" value="TreeGrafter"/>
</dbReference>
<dbReference type="GO" id="GO:1902969">
    <property type="term" value="P:mitotic DNA replication"/>
    <property type="evidence" value="ECO:0007669"/>
    <property type="project" value="TreeGrafter"/>
</dbReference>
<evidence type="ECO:0000256" key="2">
    <source>
        <dbReference type="ARBA" id="ARBA00022741"/>
    </source>
</evidence>
<evidence type="ECO:0000256" key="5">
    <source>
        <dbReference type="SAM" id="MobiDB-lite"/>
    </source>
</evidence>
<dbReference type="PRINTS" id="PR01657">
    <property type="entry name" value="MCMFAMILY"/>
</dbReference>
<dbReference type="OrthoDB" id="1744952at2759"/>
<name>A0A835LH18_9MAGN</name>
<dbReference type="Proteomes" id="UP000631114">
    <property type="component" value="Unassembled WGS sequence"/>
</dbReference>
<evidence type="ECO:0000313" key="7">
    <source>
        <dbReference type="EMBL" id="KAF9591489.1"/>
    </source>
</evidence>
<dbReference type="PROSITE" id="PS00847">
    <property type="entry name" value="MCM_1"/>
    <property type="match status" value="1"/>
</dbReference>
<feature type="compositionally biased region" description="Basic and acidic residues" evidence="5">
    <location>
        <begin position="40"/>
        <end position="50"/>
    </location>
</feature>
<dbReference type="GO" id="GO:0003697">
    <property type="term" value="F:single-stranded DNA binding"/>
    <property type="evidence" value="ECO:0007669"/>
    <property type="project" value="TreeGrafter"/>
</dbReference>
<feature type="region of interest" description="Disordered" evidence="5">
    <location>
        <begin position="39"/>
        <end position="60"/>
    </location>
</feature>
<gene>
    <name evidence="7" type="ORF">IFM89_004543</name>
</gene>
<dbReference type="PANTHER" id="PTHR11630">
    <property type="entry name" value="DNA REPLICATION LICENSING FACTOR MCM FAMILY MEMBER"/>
    <property type="match status" value="1"/>
</dbReference>